<dbReference type="InterPro" id="IPR051637">
    <property type="entry name" value="Ank_repeat_dom-contain_49"/>
</dbReference>
<dbReference type="InterPro" id="IPR056884">
    <property type="entry name" value="NPHP3-like_N"/>
</dbReference>
<dbReference type="Pfam" id="PF01048">
    <property type="entry name" value="PNP_UDP_1"/>
    <property type="match status" value="1"/>
</dbReference>
<evidence type="ECO:0000256" key="3">
    <source>
        <dbReference type="PROSITE-ProRule" id="PRU00023"/>
    </source>
</evidence>
<accession>A0A3L6N1A6</accession>
<feature type="domain" description="GPI inositol-deacylase winged helix" evidence="5">
    <location>
        <begin position="660"/>
        <end position="739"/>
    </location>
</feature>
<dbReference type="SUPFAM" id="SSF52540">
    <property type="entry name" value="P-loop containing nucleoside triphosphate hydrolases"/>
    <property type="match status" value="1"/>
</dbReference>
<dbReference type="InterPro" id="IPR035994">
    <property type="entry name" value="Nucleoside_phosphorylase_sf"/>
</dbReference>
<feature type="repeat" description="ANK" evidence="3">
    <location>
        <begin position="1009"/>
        <end position="1033"/>
    </location>
</feature>
<dbReference type="GO" id="GO:0009116">
    <property type="term" value="P:nucleoside metabolic process"/>
    <property type="evidence" value="ECO:0007669"/>
    <property type="project" value="InterPro"/>
</dbReference>
<feature type="repeat" description="ANK" evidence="3">
    <location>
        <begin position="1281"/>
        <end position="1305"/>
    </location>
</feature>
<evidence type="ECO:0000259" key="5">
    <source>
        <dbReference type="Pfam" id="PF22939"/>
    </source>
</evidence>
<name>A0A3L6N1A6_FUSOX</name>
<dbReference type="Gene3D" id="1.25.40.20">
    <property type="entry name" value="Ankyrin repeat-containing domain"/>
    <property type="match status" value="7"/>
</dbReference>
<feature type="repeat" description="ANK" evidence="3">
    <location>
        <begin position="1213"/>
        <end position="1237"/>
    </location>
</feature>
<feature type="repeat" description="ANK" evidence="3">
    <location>
        <begin position="1247"/>
        <end position="1271"/>
    </location>
</feature>
<feature type="repeat" description="ANK" evidence="3">
    <location>
        <begin position="1315"/>
        <end position="1339"/>
    </location>
</feature>
<proteinExistence type="predicted"/>
<dbReference type="SUPFAM" id="SSF48403">
    <property type="entry name" value="Ankyrin repeat"/>
    <property type="match status" value="2"/>
</dbReference>
<dbReference type="Pfam" id="PF00023">
    <property type="entry name" value="Ank"/>
    <property type="match status" value="2"/>
</dbReference>
<comment type="caution">
    <text evidence="7">The sequence shown here is derived from an EMBL/GenBank/DDBJ whole genome shotgun (WGS) entry which is preliminary data.</text>
</comment>
<dbReference type="Proteomes" id="UP000270866">
    <property type="component" value="Unassembled WGS sequence"/>
</dbReference>
<gene>
    <name evidence="7" type="ORF">BFJ65_g14603</name>
</gene>
<evidence type="ECO:0000256" key="2">
    <source>
        <dbReference type="ARBA" id="ARBA00023043"/>
    </source>
</evidence>
<evidence type="ECO:0000313" key="8">
    <source>
        <dbReference type="Proteomes" id="UP000270866"/>
    </source>
</evidence>
<reference evidence="7 8" key="1">
    <citation type="journal article" date="2018" name="Sci. Rep.">
        <title>Characterisation of pathogen-specific regions and novel effector candidates in Fusarium oxysporum f. sp. cepae.</title>
        <authorList>
            <person name="Armitage A.D."/>
            <person name="Taylor A."/>
            <person name="Sobczyk M.K."/>
            <person name="Baxter L."/>
            <person name="Greenfield B.P."/>
            <person name="Bates H.J."/>
            <person name="Wilson F."/>
            <person name="Jackson A.C."/>
            <person name="Ott S."/>
            <person name="Harrison R.J."/>
            <person name="Clarkson J.P."/>
        </authorList>
    </citation>
    <scope>NUCLEOTIDE SEQUENCE [LARGE SCALE GENOMIC DNA]</scope>
    <source>
        <strain evidence="7 8">FoC_Fus2</strain>
    </source>
</reference>
<feature type="domain" description="Nucleoside phosphorylase" evidence="4">
    <location>
        <begin position="10"/>
        <end position="297"/>
    </location>
</feature>
<feature type="repeat" description="ANK" evidence="3">
    <location>
        <begin position="1383"/>
        <end position="1408"/>
    </location>
</feature>
<evidence type="ECO:0000259" key="6">
    <source>
        <dbReference type="Pfam" id="PF24883"/>
    </source>
</evidence>
<dbReference type="InterPro" id="IPR027417">
    <property type="entry name" value="P-loop_NTPase"/>
</dbReference>
<feature type="domain" description="Nephrocystin 3-like N-terminal" evidence="6">
    <location>
        <begin position="377"/>
        <end position="542"/>
    </location>
</feature>
<sequence>MSEPCIEGYTIGWICALQEEYEAACRMLDDEFEGPETSDANDNNTYVFGRISEHKVAIGCLPDGRYGISSAAVVARDMVRSFPSLRFALMVGIGGGAPTPDRDIRLGDVVVSVPQGELGGVIQYDFGKRLSNGRFQQTSQLNSPPEVLLGAIPEMRRRHNDPRKPDRVLEHLKLMEDMPEYQRPAEDRLYRAVYEHQGGINCASCATNELEERPLRVTKRAITVHYGIIASANSVMKNAEERDKYARDPELKVLCFEMEAAGLMNNFPCLVIRGICDYSDSHKNDEWHRYAALAAAAYARELLHVLKPRKVTALPSWAGKFKDILSGLHTKVSQLSDGVQDMGSRQLNQEHQAILDWLTPVEYGTQQSDYFGNRQQGTGQWFLESAEYREWLDADGKTLFCPGIPGAGKTILSSIVINDLQTRFSDNPNIGIAYIYCNFRREQEQKIDGLLANLLKQLSRGWHCLPESVNSLYDKHKKNATRPLLEEVSATLQSVVGLYAKVFIILDALDECQALDDCRGKLLSEVFRLQCRFTVNICATSRPISDIASVFNRALCLIIHATKDDVALYLEKHMGTLRSVVKTNPRLQEQIKTGISDAVDGMFLLAHIYLQFLKDKMTENDVRSALKGIQKQKQASGGNKSKLLSSAYDQAMERINRQEMGLRELAIRVLSWITCAKRQLTTIEFRHALATKKGKRTLDTGDLVPIEDIVSVCAGLVTVDKESDVIRLAHYTTQQYFNDKRRELFPNAESNIITACLTYLSFDVFEGGFCRTDKEFEDRMRLNPFYNYSAHHWGDHAREVPSLCQEAVDFLDSGTKAEASIQVLLARKSLWSRQYSQDLPRQMTGLHLAAYLGIKDGVQILCIRSPVNRRDSYGRIALSYAAMRGYEAIVKLLLDTGKVDVNAQDKDGQTPFWGAAEGGHEAIVKLLLDTGKVDVDARDKDGQTPLWWASRRGHKSIVKLLLDTGKVDVNARNKDGRTAFWGAAEIGYEAIVKLLLDTGKVDVDARDKDGQTPLSWAVREGYESVVKLLLDTGKVNVNTPDEDGRTPLWWAAGTGHESVVKLLLGTGKVDVDAQDKDGRTPFWGAAVAGRESIVKLLLGTGIVDVNAQDKDGLTPLLMATHSGHESIAKLLLGTGIIDIDARDKDGRTPLWWAIGTGHESVVKLLLDTGKVDADARDAGGWTLLSVAAQGGRESIVKLLLDTGKVNVNTPDEDGRTPLWWAAGTGHESVVKLLLDTGKVDVDAHDEDGLTPLLMATVVGCESIIKLLLDTGKVDVNAQDKDGQTPLWWAAGTGHESVVKLLLGTGIVDIDARDKDGQTPLTWAAARGHESIVKLLLNTGKANIHARDKKGLTPLSWAAGTECESVVKMLLDAGTVDVNARDKKSRTPLWWAAREGHDGVVNLLLDTGAVDLDARDTKYGRTPLSWAARKGYDGVVKLLLDTGKVDADARDKNGQTPLWWASRKGHESVVKLLLDTGKVNIDARDKDGRTPL</sequence>
<feature type="repeat" description="ANK" evidence="3">
    <location>
        <begin position="941"/>
        <end position="965"/>
    </location>
</feature>
<feature type="repeat" description="ANK" evidence="3">
    <location>
        <begin position="1111"/>
        <end position="1135"/>
    </location>
</feature>
<dbReference type="InterPro" id="IPR036770">
    <property type="entry name" value="Ankyrin_rpt-contain_sf"/>
</dbReference>
<evidence type="ECO:0000259" key="4">
    <source>
        <dbReference type="Pfam" id="PF01048"/>
    </source>
</evidence>
<feature type="repeat" description="ANK" evidence="3">
    <location>
        <begin position="1043"/>
        <end position="1067"/>
    </location>
</feature>
<dbReference type="EMBL" id="MRCU01000010">
    <property type="protein sequence ID" value="RKK10607.1"/>
    <property type="molecule type" value="Genomic_DNA"/>
</dbReference>
<dbReference type="Pfam" id="PF24883">
    <property type="entry name" value="NPHP3_N"/>
    <property type="match status" value="1"/>
</dbReference>
<keyword evidence="2 3" id="KW-0040">ANK repeat</keyword>
<dbReference type="InterPro" id="IPR000845">
    <property type="entry name" value="Nucleoside_phosphorylase_d"/>
</dbReference>
<feature type="repeat" description="ANK" evidence="3">
    <location>
        <begin position="1452"/>
        <end position="1476"/>
    </location>
</feature>
<dbReference type="PROSITE" id="PS50088">
    <property type="entry name" value="ANK_REPEAT"/>
    <property type="match status" value="13"/>
</dbReference>
<feature type="repeat" description="ANK" evidence="3">
    <location>
        <begin position="1418"/>
        <end position="1442"/>
    </location>
</feature>
<evidence type="ECO:0000313" key="7">
    <source>
        <dbReference type="EMBL" id="RKK10607.1"/>
    </source>
</evidence>
<dbReference type="Gene3D" id="3.40.50.300">
    <property type="entry name" value="P-loop containing nucleotide triphosphate hydrolases"/>
    <property type="match status" value="1"/>
</dbReference>
<feature type="repeat" description="ANK" evidence="3">
    <location>
        <begin position="907"/>
        <end position="931"/>
    </location>
</feature>
<dbReference type="PROSITE" id="PS50297">
    <property type="entry name" value="ANK_REP_REGION"/>
    <property type="match status" value="13"/>
</dbReference>
<dbReference type="GO" id="GO:0003824">
    <property type="term" value="F:catalytic activity"/>
    <property type="evidence" value="ECO:0007669"/>
    <property type="project" value="InterPro"/>
</dbReference>
<keyword evidence="1" id="KW-0677">Repeat</keyword>
<dbReference type="InterPro" id="IPR002110">
    <property type="entry name" value="Ankyrin_rpt"/>
</dbReference>
<dbReference type="InterPro" id="IPR054471">
    <property type="entry name" value="GPIID_WHD"/>
</dbReference>
<dbReference type="Pfam" id="PF22939">
    <property type="entry name" value="WHD_GPIID"/>
    <property type="match status" value="1"/>
</dbReference>
<evidence type="ECO:0000256" key="1">
    <source>
        <dbReference type="ARBA" id="ARBA00022737"/>
    </source>
</evidence>
<dbReference type="Pfam" id="PF13637">
    <property type="entry name" value="Ank_4"/>
    <property type="match status" value="3"/>
</dbReference>
<organism evidence="7 8">
    <name type="scientific">Fusarium oxysporum f. sp. cepae</name>
    <dbReference type="NCBI Taxonomy" id="396571"/>
    <lineage>
        <taxon>Eukaryota</taxon>
        <taxon>Fungi</taxon>
        <taxon>Dikarya</taxon>
        <taxon>Ascomycota</taxon>
        <taxon>Pezizomycotina</taxon>
        <taxon>Sordariomycetes</taxon>
        <taxon>Hypocreomycetidae</taxon>
        <taxon>Hypocreales</taxon>
        <taxon>Nectriaceae</taxon>
        <taxon>Fusarium</taxon>
        <taxon>Fusarium oxysporum species complex</taxon>
    </lineage>
</organism>
<dbReference type="Pfam" id="PF12796">
    <property type="entry name" value="Ank_2"/>
    <property type="match status" value="4"/>
</dbReference>
<dbReference type="Gene3D" id="3.40.50.1580">
    <property type="entry name" value="Nucleoside phosphorylase domain"/>
    <property type="match status" value="1"/>
</dbReference>
<dbReference type="PANTHER" id="PTHR24180:SF45">
    <property type="entry name" value="POLY [ADP-RIBOSE] POLYMERASE TANKYRASE"/>
    <property type="match status" value="1"/>
</dbReference>
<feature type="repeat" description="ANK" evidence="3">
    <location>
        <begin position="1145"/>
        <end position="1169"/>
    </location>
</feature>
<dbReference type="SUPFAM" id="SSF53167">
    <property type="entry name" value="Purine and uridine phosphorylases"/>
    <property type="match status" value="1"/>
</dbReference>
<protein>
    <submittedName>
        <fullName evidence="7">Uncharacterized protein</fullName>
    </submittedName>
</protein>
<dbReference type="SMART" id="SM00248">
    <property type="entry name" value="ANK"/>
    <property type="match status" value="18"/>
</dbReference>
<dbReference type="PANTHER" id="PTHR24180">
    <property type="entry name" value="CYCLIN-DEPENDENT KINASE INHIBITOR 2C-RELATED"/>
    <property type="match status" value="1"/>
</dbReference>